<evidence type="ECO:0000313" key="4">
    <source>
        <dbReference type="Proteomes" id="UP000076532"/>
    </source>
</evidence>
<feature type="compositionally biased region" description="Pro residues" evidence="1">
    <location>
        <begin position="158"/>
        <end position="172"/>
    </location>
</feature>
<evidence type="ECO:0000313" key="2">
    <source>
        <dbReference type="EMBL" id="KZP04323.1"/>
    </source>
</evidence>
<gene>
    <name evidence="3" type="ORF">FIBSPDRAFT_876627</name>
    <name evidence="2" type="ORF">FIBSPDRAFT_878634</name>
</gene>
<sequence>MSSQSQTLCDKICRAKPRHGGFQFCGKKCASKATTLCGNCWTKPKFPPFEYCGKKCASSASAGNPGPNANAYMQPQVLPGVAGIQLMTPNPNPPNGNTYTKTLPQAPASQSQPPPLPIPPPAPPAGRRPPVPQGPPPANPAAAVLQSVKQAFSGGAPASPPPPPPPPPPGPPGSKNNGFVYIPPQSQLPQTKGGATLICLIPGCGKAVHLDANGLPASDYCSQRHREQAVNTGMVEPCIMCLSLPQGDVDHFCSRICREDALKKPFLTAA</sequence>
<dbReference type="EMBL" id="KV417935">
    <property type="protein sequence ID" value="KZP04323.1"/>
    <property type="molecule type" value="Genomic_DNA"/>
</dbReference>
<feature type="compositionally biased region" description="Pro residues" evidence="1">
    <location>
        <begin position="112"/>
        <end position="139"/>
    </location>
</feature>
<dbReference type="EMBL" id="KV417792">
    <property type="protein sequence ID" value="KZP06329.1"/>
    <property type="molecule type" value="Genomic_DNA"/>
</dbReference>
<keyword evidence="4" id="KW-1185">Reference proteome</keyword>
<protein>
    <submittedName>
        <fullName evidence="2">Uncharacterized protein</fullName>
    </submittedName>
</protein>
<proteinExistence type="predicted"/>
<dbReference type="AlphaFoldDB" id="A0A167UUT7"/>
<feature type="compositionally biased region" description="Low complexity" evidence="1">
    <location>
        <begin position="95"/>
        <end position="111"/>
    </location>
</feature>
<feature type="region of interest" description="Disordered" evidence="1">
    <location>
        <begin position="83"/>
        <end position="188"/>
    </location>
</feature>
<name>A0A167UUT7_9AGAM</name>
<dbReference type="OrthoDB" id="3171385at2759"/>
<organism evidence="2 4">
    <name type="scientific">Athelia psychrophila</name>
    <dbReference type="NCBI Taxonomy" id="1759441"/>
    <lineage>
        <taxon>Eukaryota</taxon>
        <taxon>Fungi</taxon>
        <taxon>Dikarya</taxon>
        <taxon>Basidiomycota</taxon>
        <taxon>Agaricomycotina</taxon>
        <taxon>Agaricomycetes</taxon>
        <taxon>Agaricomycetidae</taxon>
        <taxon>Atheliales</taxon>
        <taxon>Atheliaceae</taxon>
        <taxon>Athelia</taxon>
    </lineage>
</organism>
<evidence type="ECO:0000313" key="3">
    <source>
        <dbReference type="EMBL" id="KZP06329.1"/>
    </source>
</evidence>
<evidence type="ECO:0000256" key="1">
    <source>
        <dbReference type="SAM" id="MobiDB-lite"/>
    </source>
</evidence>
<dbReference type="Proteomes" id="UP000076532">
    <property type="component" value="Unassembled WGS sequence"/>
</dbReference>
<reference evidence="2 4" key="1">
    <citation type="journal article" date="2016" name="Mol. Biol. Evol.">
        <title>Comparative Genomics of Early-Diverging Mushroom-Forming Fungi Provides Insights into the Origins of Lignocellulose Decay Capabilities.</title>
        <authorList>
            <person name="Nagy L.G."/>
            <person name="Riley R."/>
            <person name="Tritt A."/>
            <person name="Adam C."/>
            <person name="Daum C."/>
            <person name="Floudas D."/>
            <person name="Sun H."/>
            <person name="Yadav J.S."/>
            <person name="Pangilinan J."/>
            <person name="Larsson K.H."/>
            <person name="Matsuura K."/>
            <person name="Barry K."/>
            <person name="Labutti K."/>
            <person name="Kuo R."/>
            <person name="Ohm R.A."/>
            <person name="Bhattacharya S.S."/>
            <person name="Shirouzu T."/>
            <person name="Yoshinaga Y."/>
            <person name="Martin F.M."/>
            <person name="Grigoriev I.V."/>
            <person name="Hibbett D.S."/>
        </authorList>
    </citation>
    <scope>NUCLEOTIDE SEQUENCE [LARGE SCALE GENOMIC DNA]</scope>
    <source>
        <strain evidence="2 4">CBS 109695</strain>
    </source>
</reference>
<accession>A0A167UUT7</accession>
<dbReference type="STRING" id="436010.A0A167UUT7"/>